<dbReference type="GO" id="GO:0006559">
    <property type="term" value="P:L-phenylalanine catabolic process"/>
    <property type="evidence" value="ECO:0007669"/>
    <property type="project" value="UniProtKB-KW"/>
</dbReference>
<reference evidence="5" key="1">
    <citation type="submission" date="2021-01" db="EMBL/GenBank/DDBJ databases">
        <authorList>
            <person name="Corre E."/>
            <person name="Pelletier E."/>
            <person name="Niang G."/>
            <person name="Scheremetjew M."/>
            <person name="Finn R."/>
            <person name="Kale V."/>
            <person name="Holt S."/>
            <person name="Cochrane G."/>
            <person name="Meng A."/>
            <person name="Brown T."/>
            <person name="Cohen L."/>
        </authorList>
    </citation>
    <scope>NUCLEOTIDE SEQUENCE</scope>
    <source>
        <strain evidence="5">NY070348D</strain>
    </source>
</reference>
<dbReference type="Gene3D" id="3.10.180.10">
    <property type="entry name" value="2,3-Dihydroxybiphenyl 1,2-Dioxygenase, domain 1"/>
    <property type="match status" value="1"/>
</dbReference>
<accession>A0A7S2RUX8</accession>
<dbReference type="PANTHER" id="PTHR11959:SF1">
    <property type="entry name" value="4-HYDROXYPHENYLPYRUVATE DIOXYGENASE"/>
    <property type="match status" value="1"/>
</dbReference>
<keyword evidence="3" id="KW-0828">Tyrosine catabolism</keyword>
<dbReference type="SUPFAM" id="SSF54593">
    <property type="entry name" value="Glyoxalase/Bleomycin resistance protein/Dihydroxybiphenyl dioxygenase"/>
    <property type="match status" value="2"/>
</dbReference>
<dbReference type="InterPro" id="IPR029068">
    <property type="entry name" value="Glyas_Bleomycin-R_OHBP_Dase"/>
</dbReference>
<evidence type="ECO:0000256" key="4">
    <source>
        <dbReference type="ARBA" id="ARBA00023232"/>
    </source>
</evidence>
<sequence length="699" mass="77507">MGEVDVSGQEYGVEFHHVQMYADAIKSMEEYKKLESQLNALAEKGSYDPFSGGMRFLEPVNELPARVQAGAKEWDKLCKETGLPVSPEKNFTPAGQDLVEQLIVGLGWRVTAEYTGTQTRSVLVTSQDPCGAKIVVTCVTGENKDAEEYDHFDRVHVDRFFEEHHGYQGIAVLGFELPQAGAIEETLRRYKKLHPKMLLGVKRYEDTRSVRDECTQKSKKIVLGTMTILEAFAYYKTDKGGEVDRGTVIRLVHRDGTFGSQAGFSNPQGVLPGFIDVDASFDGTSIPAYSDHWVSNVTDRHSFLSTLEDVLGFTPKVDFNAGVVAAGRAKIESTVSGNNTAKVKNTCDSNEILRDQSQVYLPINNALTDVGHVHFFLKQLGQGVQHLAARVKDLVSFIERVNNYRLVTGRGFTFLNIPPSYYGRLDVARDLAPHFGGDMSKADSILGKLVSASLATKAGIVAIDVSAEKIKDALKDVPAFQSGPQDKLVETIKCARYSNMYALLKDHFSEDTYLQIVRNKILVDIQANDVLFQIFTCNILQRDTKDESPFLEFIQRVCSEKCLPDGTCAPIKPGCGGFGIRNFLTLFLSIEVSKAMQDLENATAAGDKEKEKNAFKRVELFTKQMDESNPILTEISDAMTAEGNALEELEALKESEAKDDGRKKKLEAIAKEQCALKMKGQTDLQALSDRYAKQMQDLM</sequence>
<dbReference type="PANTHER" id="PTHR11959">
    <property type="entry name" value="4-HYDROXYPHENYLPYRUVATE DIOXYGENASE"/>
    <property type="match status" value="1"/>
</dbReference>
<comment type="pathway">
    <text evidence="1">Amino-acid degradation; L-phenylalanine degradation; acetoacetate and fumarate from L-phenylalanine: step 3/6.</text>
</comment>
<gene>
    <name evidence="5" type="ORF">QSP1433_LOCUS7285</name>
</gene>
<evidence type="ECO:0000256" key="3">
    <source>
        <dbReference type="ARBA" id="ARBA00022878"/>
    </source>
</evidence>
<keyword evidence="4" id="KW-0585">Phenylalanine catabolism</keyword>
<evidence type="ECO:0000313" key="5">
    <source>
        <dbReference type="EMBL" id="CAD9681425.1"/>
    </source>
</evidence>
<dbReference type="InterPro" id="IPR005956">
    <property type="entry name" value="4OHPhenylPyrv_dOase"/>
</dbReference>
<proteinExistence type="predicted"/>
<dbReference type="GO" id="GO:0006572">
    <property type="term" value="P:L-tyrosine catabolic process"/>
    <property type="evidence" value="ECO:0007669"/>
    <property type="project" value="UniProtKB-KW"/>
</dbReference>
<dbReference type="EC" id="1.13.11.27" evidence="2"/>
<dbReference type="AlphaFoldDB" id="A0A7S2RUX8"/>
<evidence type="ECO:0000256" key="1">
    <source>
        <dbReference type="ARBA" id="ARBA00005162"/>
    </source>
</evidence>
<protein>
    <recommendedName>
        <fullName evidence="2">4-hydroxyphenylpyruvate dioxygenase</fullName>
        <ecNumber evidence="2">1.13.11.27</ecNumber>
    </recommendedName>
</protein>
<evidence type="ECO:0000256" key="2">
    <source>
        <dbReference type="ARBA" id="ARBA00013222"/>
    </source>
</evidence>
<organism evidence="5">
    <name type="scientific">Mucochytrium quahogii</name>
    <dbReference type="NCBI Taxonomy" id="96639"/>
    <lineage>
        <taxon>Eukaryota</taxon>
        <taxon>Sar</taxon>
        <taxon>Stramenopiles</taxon>
        <taxon>Bigyra</taxon>
        <taxon>Labyrinthulomycetes</taxon>
        <taxon>Thraustochytrida</taxon>
        <taxon>Thraustochytriidae</taxon>
        <taxon>Mucochytrium</taxon>
    </lineage>
</organism>
<name>A0A7S2RUX8_9STRA</name>
<dbReference type="GO" id="GO:0003868">
    <property type="term" value="F:4-hydroxyphenylpyruvate dioxygenase activity"/>
    <property type="evidence" value="ECO:0007669"/>
    <property type="project" value="UniProtKB-EC"/>
</dbReference>
<dbReference type="EMBL" id="HBHK01011606">
    <property type="protein sequence ID" value="CAD9681425.1"/>
    <property type="molecule type" value="Transcribed_RNA"/>
</dbReference>